<dbReference type="EMBL" id="CP051754">
    <property type="protein sequence ID" value="QPJ85236.1"/>
    <property type="molecule type" value="Genomic_DNA"/>
</dbReference>
<proteinExistence type="predicted"/>
<evidence type="ECO:0000313" key="2">
    <source>
        <dbReference type="Proteomes" id="UP000594603"/>
    </source>
</evidence>
<gene>
    <name evidence="1" type="ORF">HH195_04630</name>
</gene>
<keyword evidence="2" id="KW-1185">Reference proteome</keyword>
<sequence length="128" mass="15249">MFNLKNYIINQIINLKIVKDEEGKLVLKNSKLLEILNQNKDYEFLIIKALMLNKNIENVIFYYDDKTIEINYNKDNTKGEIIKNWANVVLSTILDDFDVIKNALENKQYMSEMEDYIECKLIDKLNEF</sequence>
<dbReference type="Proteomes" id="UP000594603">
    <property type="component" value="Chromosome"/>
</dbReference>
<evidence type="ECO:0000313" key="1">
    <source>
        <dbReference type="EMBL" id="QPJ85236.1"/>
    </source>
</evidence>
<name>A0ACD1BCL0_9CLOT</name>
<reference evidence="1" key="1">
    <citation type="submission" date="2020-04" db="EMBL/GenBank/DDBJ databases">
        <title>A novel bacterium ('Candidatus Sarcina troglodytae' sp. nov.) linked to a protracted, uniformly lethal epizootic among sanctuary western chimpanzees (Pan troglodytes verus) in Sierra Leone.</title>
        <authorList>
            <person name="Owens L.A."/>
            <person name="Colitti B."/>
            <person name="Hirji I."/>
            <person name="Pizaro A."/>
            <person name="Jaffe J.E."/>
            <person name="Moittie S."/>
            <person name="Bishop-Lilly K.A."/>
            <person name="Estrella L.A."/>
            <person name="Voegtly L.J."/>
            <person name="Kuhn J.H."/>
            <person name="Suen G."/>
            <person name="Deblois C.L."/>
            <person name="Dunn C."/>
            <person name="Juan-Salles C."/>
            <person name="Goldberg T.L."/>
        </authorList>
    </citation>
    <scope>NUCLEOTIDE SEQUENCE</scope>
    <source>
        <strain evidence="1">JB2</strain>
    </source>
</reference>
<protein>
    <submittedName>
        <fullName evidence="1">Uncharacterized protein</fullName>
    </submittedName>
</protein>
<accession>A0ACD1BCL0</accession>
<organism evidence="1 2">
    <name type="scientific">Candidatus Sarcina troglodytae</name>
    <dbReference type="NCBI Taxonomy" id="2726954"/>
    <lineage>
        <taxon>Bacteria</taxon>
        <taxon>Bacillati</taxon>
        <taxon>Bacillota</taxon>
        <taxon>Clostridia</taxon>
        <taxon>Eubacteriales</taxon>
        <taxon>Clostridiaceae</taxon>
        <taxon>Sarcina</taxon>
    </lineage>
</organism>